<gene>
    <name evidence="2" type="ORF">HID58_015968</name>
</gene>
<feature type="region of interest" description="Disordered" evidence="1">
    <location>
        <begin position="1"/>
        <end position="20"/>
    </location>
</feature>
<feature type="compositionally biased region" description="Basic and acidic residues" evidence="1">
    <location>
        <begin position="88"/>
        <end position="100"/>
    </location>
</feature>
<name>A0ABQ8DLL4_BRANA</name>
<evidence type="ECO:0000256" key="1">
    <source>
        <dbReference type="SAM" id="MobiDB-lite"/>
    </source>
</evidence>
<feature type="region of interest" description="Disordered" evidence="1">
    <location>
        <begin position="71"/>
        <end position="164"/>
    </location>
</feature>
<evidence type="ECO:0000313" key="2">
    <source>
        <dbReference type="EMBL" id="KAH0930241.1"/>
    </source>
</evidence>
<keyword evidence="3" id="KW-1185">Reference proteome</keyword>
<dbReference type="EMBL" id="JAGKQM010000004">
    <property type="protein sequence ID" value="KAH0930241.1"/>
    <property type="molecule type" value="Genomic_DNA"/>
</dbReference>
<dbReference type="Proteomes" id="UP000824890">
    <property type="component" value="Unassembled WGS sequence"/>
</dbReference>
<accession>A0ABQ8DLL4</accession>
<feature type="compositionally biased region" description="Basic residues" evidence="1">
    <location>
        <begin position="146"/>
        <end position="157"/>
    </location>
</feature>
<organism evidence="2 3">
    <name type="scientific">Brassica napus</name>
    <name type="common">Rape</name>
    <dbReference type="NCBI Taxonomy" id="3708"/>
    <lineage>
        <taxon>Eukaryota</taxon>
        <taxon>Viridiplantae</taxon>
        <taxon>Streptophyta</taxon>
        <taxon>Embryophyta</taxon>
        <taxon>Tracheophyta</taxon>
        <taxon>Spermatophyta</taxon>
        <taxon>Magnoliopsida</taxon>
        <taxon>eudicotyledons</taxon>
        <taxon>Gunneridae</taxon>
        <taxon>Pentapetalae</taxon>
        <taxon>rosids</taxon>
        <taxon>malvids</taxon>
        <taxon>Brassicales</taxon>
        <taxon>Brassicaceae</taxon>
        <taxon>Brassiceae</taxon>
        <taxon>Brassica</taxon>
    </lineage>
</organism>
<proteinExistence type="predicted"/>
<protein>
    <submittedName>
        <fullName evidence="2">Uncharacterized protein</fullName>
    </submittedName>
</protein>
<evidence type="ECO:0000313" key="3">
    <source>
        <dbReference type="Proteomes" id="UP000824890"/>
    </source>
</evidence>
<reference evidence="2 3" key="1">
    <citation type="submission" date="2021-05" db="EMBL/GenBank/DDBJ databases">
        <title>Genome Assembly of Synthetic Allotetraploid Brassica napus Reveals Homoeologous Exchanges between Subgenomes.</title>
        <authorList>
            <person name="Davis J.T."/>
        </authorList>
    </citation>
    <scope>NUCLEOTIDE SEQUENCE [LARGE SCALE GENOMIC DNA]</scope>
    <source>
        <strain evidence="3">cv. Da-Ae</strain>
        <tissue evidence="2">Seedling</tissue>
    </source>
</reference>
<comment type="caution">
    <text evidence="2">The sequence shown here is derived from an EMBL/GenBank/DDBJ whole genome shotgun (WGS) entry which is preliminary data.</text>
</comment>
<sequence>NKAQIGKVQQKKNERPKQTGQLYKTLWVDSPIEAKTVEKDNATNHHIDTRFENTRQDWNISFPGEVTSEIRHRQRQFSEEPPMQRSIAETKRNRIIDLEKISPSSIDPSDSDEEKPAKRVLRKPPLPRDKSRTIIGGCNAGGKAGREHRNRKPKTKKQQTFSSS</sequence>
<feature type="non-terminal residue" evidence="2">
    <location>
        <position position="1"/>
    </location>
</feature>